<proteinExistence type="predicted"/>
<dbReference type="OrthoDB" id="114216at2"/>
<dbReference type="EMBL" id="FOZL01000001">
    <property type="protein sequence ID" value="SFS18089.1"/>
    <property type="molecule type" value="Genomic_DNA"/>
</dbReference>
<gene>
    <name evidence="1" type="ORF">SAMN05421771_3340</name>
</gene>
<dbReference type="Proteomes" id="UP000199024">
    <property type="component" value="Unassembled WGS sequence"/>
</dbReference>
<name>A0A1I6MQW6_9BACT</name>
<sequence length="272" mass="30279">MNASHVTVRELAAWGIDDNPYRPTSDAVTTALDHAGTFLATLAPFKQEDPRASHIPDEVASALATQSRRADLIEEMNGLDWTTGIVDLTRLVSFQRRIIPGEESLPIADDWSSLVAIAFGPVASIAYDVIERKGPVLTIQTENPNLQFRAGNTIETPLVLHGGSPFLEVAQYHGRWFLRDGYHRAYRLLHAGISHVPAVIIQAKTLAELGPVQPWFFNEETLGCVRPPLVTDFINDTLTLTYTRPKLHKRLRVTMEETVEPATTQHLKEKTT</sequence>
<reference evidence="1 2" key="1">
    <citation type="submission" date="2016-10" db="EMBL/GenBank/DDBJ databases">
        <authorList>
            <person name="de Groot N.N."/>
        </authorList>
    </citation>
    <scope>NUCLEOTIDE SEQUENCE [LARGE SCALE GENOMIC DNA]</scope>
    <source>
        <strain evidence="1 2">DSM 21001</strain>
    </source>
</reference>
<dbReference type="STRING" id="474950.SAMN05421771_3340"/>
<keyword evidence="2" id="KW-1185">Reference proteome</keyword>
<organism evidence="1 2">
    <name type="scientific">Granulicella pectinivorans</name>
    <dbReference type="NCBI Taxonomy" id="474950"/>
    <lineage>
        <taxon>Bacteria</taxon>
        <taxon>Pseudomonadati</taxon>
        <taxon>Acidobacteriota</taxon>
        <taxon>Terriglobia</taxon>
        <taxon>Terriglobales</taxon>
        <taxon>Acidobacteriaceae</taxon>
        <taxon>Granulicella</taxon>
    </lineage>
</organism>
<protein>
    <submittedName>
        <fullName evidence="1">Uncharacterized protein</fullName>
    </submittedName>
</protein>
<dbReference type="AlphaFoldDB" id="A0A1I6MQW6"/>
<evidence type="ECO:0000313" key="2">
    <source>
        <dbReference type="Proteomes" id="UP000199024"/>
    </source>
</evidence>
<accession>A0A1I6MQW6</accession>
<evidence type="ECO:0000313" key="1">
    <source>
        <dbReference type="EMBL" id="SFS18089.1"/>
    </source>
</evidence>
<dbReference type="RefSeq" id="WP_089840790.1">
    <property type="nucleotide sequence ID" value="NZ_FOZL01000001.1"/>
</dbReference>